<dbReference type="RefSeq" id="XP_016217045.1">
    <property type="nucleotide sequence ID" value="XM_016355029.1"/>
</dbReference>
<reference evidence="1 2" key="1">
    <citation type="submission" date="2015-01" db="EMBL/GenBank/DDBJ databases">
        <title>The Genome Sequence of Ochroconis gallopava CBS43764.</title>
        <authorList>
            <consortium name="The Broad Institute Genomics Platform"/>
            <person name="Cuomo C."/>
            <person name="de Hoog S."/>
            <person name="Gorbushina A."/>
            <person name="Stielow B."/>
            <person name="Teixiera M."/>
            <person name="Abouelleil A."/>
            <person name="Chapman S.B."/>
            <person name="Priest M."/>
            <person name="Young S.K."/>
            <person name="Wortman J."/>
            <person name="Nusbaum C."/>
            <person name="Birren B."/>
        </authorList>
    </citation>
    <scope>NUCLEOTIDE SEQUENCE [LARGE SCALE GENOMIC DNA]</scope>
    <source>
        <strain evidence="1 2">CBS 43764</strain>
    </source>
</reference>
<keyword evidence="2" id="KW-1185">Reference proteome</keyword>
<dbReference type="InParanoid" id="A0A0D1XWL3"/>
<evidence type="ECO:0000313" key="1">
    <source>
        <dbReference type="EMBL" id="KIW07176.1"/>
    </source>
</evidence>
<evidence type="ECO:0000313" key="2">
    <source>
        <dbReference type="Proteomes" id="UP000053259"/>
    </source>
</evidence>
<gene>
    <name evidence="1" type="ORF">PV09_02045</name>
</gene>
<sequence length="210" mass="23376">MFVSHPSLTARSPSSFKMPLLIDGLPTSAMGTISPLRSNLEDMIGSCRALNKHIAMMNEDKETFGLLTEETYCYDAPEVLTQLTKITRTAALCIRDLNLDDEAFETDEPQLALVLYNFISEHKRILNQLTALGTIMKSTGSLYGALGGALHRQEHVVSRFREVLDARYISTKTLSAPDWVEQVEAMRLCLEAYPAPVEEDYNMSGVPESV</sequence>
<dbReference type="HOGENOM" id="CLU_1409799_0_0_1"/>
<organism evidence="1 2">
    <name type="scientific">Verruconis gallopava</name>
    <dbReference type="NCBI Taxonomy" id="253628"/>
    <lineage>
        <taxon>Eukaryota</taxon>
        <taxon>Fungi</taxon>
        <taxon>Dikarya</taxon>
        <taxon>Ascomycota</taxon>
        <taxon>Pezizomycotina</taxon>
        <taxon>Dothideomycetes</taxon>
        <taxon>Pleosporomycetidae</taxon>
        <taxon>Venturiales</taxon>
        <taxon>Sympoventuriaceae</taxon>
        <taxon>Verruconis</taxon>
    </lineage>
</organism>
<proteinExistence type="predicted"/>
<accession>A0A0D1XWL3</accession>
<protein>
    <submittedName>
        <fullName evidence="1">Uncharacterized protein</fullName>
    </submittedName>
</protein>
<dbReference type="AlphaFoldDB" id="A0A0D1XWL3"/>
<dbReference type="Proteomes" id="UP000053259">
    <property type="component" value="Unassembled WGS sequence"/>
</dbReference>
<dbReference type="VEuPathDB" id="FungiDB:PV09_02045"/>
<dbReference type="EMBL" id="KN847533">
    <property type="protein sequence ID" value="KIW07176.1"/>
    <property type="molecule type" value="Genomic_DNA"/>
</dbReference>
<name>A0A0D1XWL3_9PEZI</name>
<dbReference type="OrthoDB" id="3865308at2759"/>
<dbReference type="GeneID" id="27310018"/>